<proteinExistence type="predicted"/>
<evidence type="ECO:0000313" key="1">
    <source>
        <dbReference type="EMBL" id="VVC95635.1"/>
    </source>
</evidence>
<accession>A0A5E4QDV5</accession>
<dbReference type="EMBL" id="FZQP02002382">
    <property type="protein sequence ID" value="VVC95635.1"/>
    <property type="molecule type" value="Genomic_DNA"/>
</dbReference>
<name>A0A5E4QDV5_9NEOP</name>
<keyword evidence="2" id="KW-1185">Reference proteome</keyword>
<dbReference type="AlphaFoldDB" id="A0A5E4QDV5"/>
<dbReference type="Proteomes" id="UP000324832">
    <property type="component" value="Unassembled WGS sequence"/>
</dbReference>
<dbReference type="SUPFAM" id="SSF75304">
    <property type="entry name" value="Amidase signature (AS) enzymes"/>
    <property type="match status" value="1"/>
</dbReference>
<protein>
    <submittedName>
        <fullName evidence="1">Uncharacterized protein</fullName>
    </submittedName>
</protein>
<gene>
    <name evidence="1" type="ORF">LSINAPIS_LOCUS7304</name>
</gene>
<dbReference type="Gene3D" id="3.90.1300.10">
    <property type="entry name" value="Amidase signature (AS) domain"/>
    <property type="match status" value="1"/>
</dbReference>
<reference evidence="1 2" key="1">
    <citation type="submission" date="2017-07" db="EMBL/GenBank/DDBJ databases">
        <authorList>
            <person name="Talla V."/>
            <person name="Backstrom N."/>
        </authorList>
    </citation>
    <scope>NUCLEOTIDE SEQUENCE [LARGE SCALE GENOMIC DNA]</scope>
</reference>
<evidence type="ECO:0000313" key="2">
    <source>
        <dbReference type="Proteomes" id="UP000324832"/>
    </source>
</evidence>
<organism evidence="1 2">
    <name type="scientific">Leptidea sinapis</name>
    <dbReference type="NCBI Taxonomy" id="189913"/>
    <lineage>
        <taxon>Eukaryota</taxon>
        <taxon>Metazoa</taxon>
        <taxon>Ecdysozoa</taxon>
        <taxon>Arthropoda</taxon>
        <taxon>Hexapoda</taxon>
        <taxon>Insecta</taxon>
        <taxon>Pterygota</taxon>
        <taxon>Neoptera</taxon>
        <taxon>Endopterygota</taxon>
        <taxon>Lepidoptera</taxon>
        <taxon>Glossata</taxon>
        <taxon>Ditrysia</taxon>
        <taxon>Papilionoidea</taxon>
        <taxon>Pieridae</taxon>
        <taxon>Dismorphiinae</taxon>
        <taxon>Leptidea</taxon>
    </lineage>
</organism>
<dbReference type="InterPro" id="IPR036928">
    <property type="entry name" value="AS_sf"/>
</dbReference>
<sequence length="138" mass="16118">MSKKLENNSNSNTVEGCNNKSSKIIKGILMNLLKQFFFYLRMLFDMTVDFVYGLYWDGRRKTIPPLEKKHAILKESAVRLASMIRNKELKSEDLVCACIERIKLRYEDAIKDARAVDKMIENGLTEEEFTKKPFLVMQ</sequence>